<evidence type="ECO:0000313" key="4">
    <source>
        <dbReference type="EMBL" id="KAJ4779072.1"/>
    </source>
</evidence>
<evidence type="ECO:0000256" key="1">
    <source>
        <dbReference type="ARBA" id="ARBA00004370"/>
    </source>
</evidence>
<dbReference type="GO" id="GO:0098542">
    <property type="term" value="P:defense response to other organism"/>
    <property type="evidence" value="ECO:0007669"/>
    <property type="project" value="InterPro"/>
</dbReference>
<dbReference type="AlphaFoldDB" id="A0AAV8ELP2"/>
<evidence type="ECO:0000313" key="5">
    <source>
        <dbReference type="Proteomes" id="UP001140206"/>
    </source>
</evidence>
<dbReference type="EMBL" id="JAMFTS010000003">
    <property type="protein sequence ID" value="KAJ4779072.1"/>
    <property type="molecule type" value="Genomic_DNA"/>
</dbReference>
<reference evidence="4" key="1">
    <citation type="submission" date="2022-08" db="EMBL/GenBank/DDBJ databases">
        <authorList>
            <person name="Marques A."/>
        </authorList>
    </citation>
    <scope>NUCLEOTIDE SEQUENCE</scope>
    <source>
        <strain evidence="4">RhyPub2mFocal</strain>
        <tissue evidence="4">Leaves</tissue>
    </source>
</reference>
<keyword evidence="4" id="KW-0675">Receptor</keyword>
<evidence type="ECO:0000256" key="3">
    <source>
        <dbReference type="SAM" id="Phobius"/>
    </source>
</evidence>
<sequence>MPYYAERARRTSCLIWTAAIFCAIIATAVIIAGLVILVIYLIYQPKSPYLKMGNAQLIHLYYDQAGTLDTELQIIIMAENDNTKTDAAFYSLSLDLLFQSVTIAQLQAADFVVPTNSSVPLGYDVQSTPVPLDPVGMSAMDSALKNRQIPFYLTGRARTRWRLGSLYSVGLWAHLSCKMTFFWPNGSTLLFPPKRLENGDVVPFDIFEAQKLEIKPVGKIPLEFPKLRD</sequence>
<dbReference type="InterPro" id="IPR044839">
    <property type="entry name" value="NDR1-like"/>
</dbReference>
<keyword evidence="3" id="KW-1133">Transmembrane helix</keyword>
<keyword evidence="4" id="KW-0418">Kinase</keyword>
<dbReference type="PANTHER" id="PTHR31234">
    <property type="entry name" value="LATE EMBRYOGENESIS ABUNDANT (LEA) HYDROXYPROLINE-RICH GLYCOPROTEIN FAMILY"/>
    <property type="match status" value="1"/>
</dbReference>
<comment type="caution">
    <text evidence="4">The sequence shown here is derived from an EMBL/GenBank/DDBJ whole genome shotgun (WGS) entry which is preliminary data.</text>
</comment>
<keyword evidence="2 3" id="KW-0472">Membrane</keyword>
<dbReference type="Proteomes" id="UP001140206">
    <property type="component" value="Chromosome 3"/>
</dbReference>
<dbReference type="GO" id="GO:0005886">
    <property type="term" value="C:plasma membrane"/>
    <property type="evidence" value="ECO:0007669"/>
    <property type="project" value="TreeGrafter"/>
</dbReference>
<keyword evidence="3" id="KW-0812">Transmembrane</keyword>
<feature type="transmembrane region" description="Helical" evidence="3">
    <location>
        <begin position="15"/>
        <end position="43"/>
    </location>
</feature>
<organism evidence="4 5">
    <name type="scientific">Rhynchospora pubera</name>
    <dbReference type="NCBI Taxonomy" id="906938"/>
    <lineage>
        <taxon>Eukaryota</taxon>
        <taxon>Viridiplantae</taxon>
        <taxon>Streptophyta</taxon>
        <taxon>Embryophyta</taxon>
        <taxon>Tracheophyta</taxon>
        <taxon>Spermatophyta</taxon>
        <taxon>Magnoliopsida</taxon>
        <taxon>Liliopsida</taxon>
        <taxon>Poales</taxon>
        <taxon>Cyperaceae</taxon>
        <taxon>Cyperoideae</taxon>
        <taxon>Rhynchosporeae</taxon>
        <taxon>Rhynchospora</taxon>
    </lineage>
</organism>
<gene>
    <name evidence="4" type="ORF">LUZ62_063329</name>
</gene>
<keyword evidence="5" id="KW-1185">Reference proteome</keyword>
<dbReference type="GO" id="GO:0016301">
    <property type="term" value="F:kinase activity"/>
    <property type="evidence" value="ECO:0007669"/>
    <property type="project" value="UniProtKB-KW"/>
</dbReference>
<proteinExistence type="predicted"/>
<dbReference type="PANTHER" id="PTHR31234:SF66">
    <property type="entry name" value="LATE EMBRYOGENESIS ABUNDANT PROTEIN"/>
    <property type="match status" value="1"/>
</dbReference>
<protein>
    <submittedName>
        <fullName evidence="4">Proline-rich receptor-like kinase</fullName>
    </submittedName>
</protein>
<name>A0AAV8ELP2_9POAL</name>
<evidence type="ECO:0000256" key="2">
    <source>
        <dbReference type="ARBA" id="ARBA00023136"/>
    </source>
</evidence>
<accession>A0AAV8ELP2</accession>
<keyword evidence="4" id="KW-0808">Transferase</keyword>
<comment type="subcellular location">
    <subcellularLocation>
        <location evidence="1">Membrane</location>
    </subcellularLocation>
</comment>